<dbReference type="PANTHER" id="PTHR43775">
    <property type="entry name" value="FATTY ACID SYNTHASE"/>
    <property type="match status" value="1"/>
</dbReference>
<protein>
    <submittedName>
        <fullName evidence="3">Acyltransferase domain-containing protein</fullName>
    </submittedName>
</protein>
<dbReference type="AlphaFoldDB" id="A0AAW5S5X7"/>
<organism evidence="3 4">
    <name type="scientific">Mycobacterium bouchedurhonense</name>
    <dbReference type="NCBI Taxonomy" id="701041"/>
    <lineage>
        <taxon>Bacteria</taxon>
        <taxon>Bacillati</taxon>
        <taxon>Actinomycetota</taxon>
        <taxon>Actinomycetes</taxon>
        <taxon>Mycobacteriales</taxon>
        <taxon>Mycobacteriaceae</taxon>
        <taxon>Mycobacterium</taxon>
        <taxon>Mycobacterium avium complex (MAC)</taxon>
    </lineage>
</organism>
<dbReference type="InterPro" id="IPR001227">
    <property type="entry name" value="Ac_transferase_dom_sf"/>
</dbReference>
<dbReference type="GO" id="GO:0004312">
    <property type="term" value="F:fatty acid synthase activity"/>
    <property type="evidence" value="ECO:0007669"/>
    <property type="project" value="TreeGrafter"/>
</dbReference>
<keyword evidence="1" id="KW-0808">Transferase</keyword>
<evidence type="ECO:0000313" key="3">
    <source>
        <dbReference type="EMBL" id="MCV6990895.1"/>
    </source>
</evidence>
<evidence type="ECO:0000313" key="4">
    <source>
        <dbReference type="Proteomes" id="UP001207588"/>
    </source>
</evidence>
<gene>
    <name evidence="3" type="ORF">H7I91_16680</name>
</gene>
<evidence type="ECO:0000259" key="2">
    <source>
        <dbReference type="Pfam" id="PF00698"/>
    </source>
</evidence>
<keyword evidence="3" id="KW-0012">Acyltransferase</keyword>
<dbReference type="Proteomes" id="UP001207588">
    <property type="component" value="Unassembled WGS sequence"/>
</dbReference>
<dbReference type="GO" id="GO:0006633">
    <property type="term" value="P:fatty acid biosynthetic process"/>
    <property type="evidence" value="ECO:0007669"/>
    <property type="project" value="TreeGrafter"/>
</dbReference>
<reference evidence="3" key="1">
    <citation type="submission" date="2020-07" db="EMBL/GenBank/DDBJ databases">
        <authorList>
            <person name="Pettersson B.M.F."/>
            <person name="Behra P.R.K."/>
            <person name="Ramesh M."/>
            <person name="Das S."/>
            <person name="Dasgupta S."/>
            <person name="Kirsebom L.A."/>
        </authorList>
    </citation>
    <scope>NUCLEOTIDE SEQUENCE</scope>
    <source>
        <strain evidence="3">DSM 45439</strain>
    </source>
</reference>
<proteinExistence type="predicted"/>
<comment type="caution">
    <text evidence="3">The sequence shown here is derived from an EMBL/GenBank/DDBJ whole genome shotgun (WGS) entry which is preliminary data.</text>
</comment>
<dbReference type="InterPro" id="IPR050091">
    <property type="entry name" value="PKS_NRPS_Biosynth_Enz"/>
</dbReference>
<dbReference type="SUPFAM" id="SSF52151">
    <property type="entry name" value="FabD/lysophospholipase-like"/>
    <property type="match status" value="1"/>
</dbReference>
<dbReference type="Pfam" id="PF00698">
    <property type="entry name" value="Acyl_transf_1"/>
    <property type="match status" value="1"/>
</dbReference>
<feature type="domain" description="Malonyl-CoA:ACP transacylase (MAT)" evidence="2">
    <location>
        <begin position="7"/>
        <end position="77"/>
    </location>
</feature>
<dbReference type="PANTHER" id="PTHR43775:SF51">
    <property type="entry name" value="INACTIVE PHENOLPHTHIOCEROL SYNTHESIS POLYKETIDE SYNTHASE TYPE I PKS1-RELATED"/>
    <property type="match status" value="1"/>
</dbReference>
<name>A0AAW5S5X7_MYCBC</name>
<dbReference type="InterPro" id="IPR014043">
    <property type="entry name" value="Acyl_transferase_dom"/>
</dbReference>
<dbReference type="EMBL" id="JACKTG010000052">
    <property type="protein sequence ID" value="MCV6990895.1"/>
    <property type="molecule type" value="Genomic_DNA"/>
</dbReference>
<dbReference type="InterPro" id="IPR016035">
    <property type="entry name" value="Acyl_Trfase/lysoPLipase"/>
</dbReference>
<evidence type="ECO:0000256" key="1">
    <source>
        <dbReference type="ARBA" id="ARBA00022679"/>
    </source>
</evidence>
<sequence length="81" mass="8319">MWGADPELLQSTEFAQPALFVFEVALAALWESLGVTPDVVMGHSVGEIAAACVAGVLSLRDAARLVAARGALMAALPPGGW</sequence>
<accession>A0AAW5S5X7</accession>
<dbReference type="Gene3D" id="3.40.366.10">
    <property type="entry name" value="Malonyl-Coenzyme A Acyl Carrier Protein, domain 2"/>
    <property type="match status" value="1"/>
</dbReference>
<reference evidence="3" key="2">
    <citation type="journal article" date="2022" name="BMC Genomics">
        <title>Comparative genome analysis of mycobacteria focusing on tRNA and non-coding RNA.</title>
        <authorList>
            <person name="Behra P.R.K."/>
            <person name="Pettersson B.M.F."/>
            <person name="Ramesh M."/>
            <person name="Das S."/>
            <person name="Dasgupta S."/>
            <person name="Kirsebom L.A."/>
        </authorList>
    </citation>
    <scope>NUCLEOTIDE SEQUENCE</scope>
    <source>
        <strain evidence="3">DSM 45439</strain>
    </source>
</reference>